<evidence type="ECO:0000256" key="1">
    <source>
        <dbReference type="SAM" id="MobiDB-lite"/>
    </source>
</evidence>
<keyword evidence="3" id="KW-1185">Reference proteome</keyword>
<dbReference type="Proteomes" id="UP000297966">
    <property type="component" value="Unassembled WGS sequence"/>
</dbReference>
<dbReference type="Gene3D" id="3.50.30.50">
    <property type="entry name" value="Putative cyclase"/>
    <property type="match status" value="1"/>
</dbReference>
<gene>
    <name evidence="2" type="ORF">E4K65_02915</name>
</gene>
<protein>
    <submittedName>
        <fullName evidence="2">Cyclase family protein</fullName>
    </submittedName>
</protein>
<name>A0A4Y9M7R4_9BRAD</name>
<dbReference type="PANTHER" id="PTHR31118">
    <property type="entry name" value="CYCLASE-LIKE PROTEIN 2"/>
    <property type="match status" value="1"/>
</dbReference>
<dbReference type="InterPro" id="IPR037175">
    <property type="entry name" value="KFase_sf"/>
</dbReference>
<dbReference type="GO" id="GO:0004061">
    <property type="term" value="F:arylformamidase activity"/>
    <property type="evidence" value="ECO:0007669"/>
    <property type="project" value="InterPro"/>
</dbReference>
<organism evidence="2 3">
    <name type="scientific">Bradyrhizobium niftali</name>
    <dbReference type="NCBI Taxonomy" id="2560055"/>
    <lineage>
        <taxon>Bacteria</taxon>
        <taxon>Pseudomonadati</taxon>
        <taxon>Pseudomonadota</taxon>
        <taxon>Alphaproteobacteria</taxon>
        <taxon>Hyphomicrobiales</taxon>
        <taxon>Nitrobacteraceae</taxon>
        <taxon>Bradyrhizobium</taxon>
    </lineage>
</organism>
<evidence type="ECO:0000313" key="2">
    <source>
        <dbReference type="EMBL" id="TFV51068.1"/>
    </source>
</evidence>
<accession>A0A4Y9M7R4</accession>
<proteinExistence type="predicted"/>
<dbReference type="Pfam" id="PF04199">
    <property type="entry name" value="Cyclase"/>
    <property type="match status" value="1"/>
</dbReference>
<dbReference type="EMBL" id="SPQT01000001">
    <property type="protein sequence ID" value="TFV51068.1"/>
    <property type="molecule type" value="Genomic_DNA"/>
</dbReference>
<feature type="region of interest" description="Disordered" evidence="1">
    <location>
        <begin position="1"/>
        <end position="33"/>
    </location>
</feature>
<dbReference type="OrthoDB" id="9777007at2"/>
<comment type="caution">
    <text evidence="2">The sequence shown here is derived from an EMBL/GenBank/DDBJ whole genome shotgun (WGS) entry which is preliminary data.</text>
</comment>
<dbReference type="InterPro" id="IPR007325">
    <property type="entry name" value="KFase/CYL"/>
</dbReference>
<dbReference type="PANTHER" id="PTHR31118:SF12">
    <property type="entry name" value="CYCLASE-LIKE PROTEIN 2"/>
    <property type="match status" value="1"/>
</dbReference>
<reference evidence="2 3" key="1">
    <citation type="submission" date="2019-03" db="EMBL/GenBank/DDBJ databases">
        <title>Bradyrhizobium diversity isolated from nodules of Chamaecrista fasciculata.</title>
        <authorList>
            <person name="Klepa M.S."/>
            <person name="Urquiaga M.O."/>
            <person name="Hungria M."/>
            <person name="Delamuta J.R."/>
        </authorList>
    </citation>
    <scope>NUCLEOTIDE SEQUENCE [LARGE SCALE GENOMIC DNA]</scope>
    <source>
        <strain evidence="2 3">CNPSo 3448</strain>
    </source>
</reference>
<dbReference type="SUPFAM" id="SSF102198">
    <property type="entry name" value="Putative cyclase"/>
    <property type="match status" value="1"/>
</dbReference>
<evidence type="ECO:0000313" key="3">
    <source>
        <dbReference type="Proteomes" id="UP000297966"/>
    </source>
</evidence>
<dbReference type="GO" id="GO:0019441">
    <property type="term" value="P:L-tryptophan catabolic process to kynurenine"/>
    <property type="evidence" value="ECO:0007669"/>
    <property type="project" value="InterPro"/>
</dbReference>
<dbReference type="AlphaFoldDB" id="A0A4Y9M7R4"/>
<sequence>MSGMSPRRSGSVWRPIRKRSSASSTGDIEISTKPEDVTMQGNNLLELAGAISSGAVRVVDLTFTLSPDFPVIVLPPEFGQAAPVRIQEISRYDGRGPAWYWNNITFGEHTGTHFDAPIHWFTGKNLPNNAVDTMPAKDMIAPACVIDCSAQAAQDPDFLLTVPLVEAWEAKHGRIPERNWVLLRTDWSKKGWRDYSNLGDDGAHTPGPNPDVMKWLVEERGIIGFGTETIGTDAGQAGHFEPPYPAHHFLHGGGRYGLQCLCNLDQLPATGAVIVASPLKIQNGSGSPLRVIALVSST</sequence>